<dbReference type="GO" id="GO:0000155">
    <property type="term" value="F:phosphorelay sensor kinase activity"/>
    <property type="evidence" value="ECO:0007669"/>
    <property type="project" value="InterPro"/>
</dbReference>
<comment type="caution">
    <text evidence="3">The sequence shown here is derived from an EMBL/GenBank/DDBJ whole genome shotgun (WGS) entry which is preliminary data.</text>
</comment>
<feature type="transmembrane region" description="Helical" evidence="1">
    <location>
        <begin position="87"/>
        <end position="108"/>
    </location>
</feature>
<feature type="transmembrane region" description="Helical" evidence="1">
    <location>
        <begin position="21"/>
        <end position="41"/>
    </location>
</feature>
<dbReference type="EMBL" id="SRMB01000008">
    <property type="protein sequence ID" value="TGE20977.1"/>
    <property type="molecule type" value="Genomic_DNA"/>
</dbReference>
<accession>A0A4Z0PTG6</accession>
<feature type="transmembrane region" description="Helical" evidence="1">
    <location>
        <begin position="56"/>
        <end position="75"/>
    </location>
</feature>
<dbReference type="AlphaFoldDB" id="A0A4Z0PTG6"/>
<proteinExistence type="predicted"/>
<feature type="transmembrane region" description="Helical" evidence="1">
    <location>
        <begin position="128"/>
        <end position="147"/>
    </location>
</feature>
<evidence type="ECO:0000313" key="3">
    <source>
        <dbReference type="EMBL" id="TGE20977.1"/>
    </source>
</evidence>
<sequence length="397" mass="45114">MAQAEHRGLSRLLRVIDARRWLRHGLFWVVYLMLCTIMLRYCVHMVPTLRLALRDALLVTPVHMLNVYLLLYGVLPRLWQRQQPRLHIGWWLVGWFWLSLGLTFVFRYLMVVPLHAGEPNTPREYQLVFSPGNFFCQLAVVGVAVSLRMYRHWWKEELTNLRLTQENYRAELQLLKAQIHPHFLFNTLNSLYALTLKQSDQAPAVVERLTSLLHAVLTQSRAPLVPLADEITLLRNFIALERLRYGNRLTIAFETGAVPPTGYVAPLLLLPLVENAFKHGAAEQLGQAHVHVVLARQATTLFCCITNSKNIEDAPTATSSTGIGLRNVRERLQLLYPQRHRLQVEARPDTFTVRLLLPLAEAPQAAATAPPLPEAQARPALLPALSPQLQPVHESAA</sequence>
<evidence type="ECO:0000313" key="4">
    <source>
        <dbReference type="Proteomes" id="UP000298471"/>
    </source>
</evidence>
<organism evidence="3 4">
    <name type="scientific">Hymenobacter metallicola</name>
    <dbReference type="NCBI Taxonomy" id="2563114"/>
    <lineage>
        <taxon>Bacteria</taxon>
        <taxon>Pseudomonadati</taxon>
        <taxon>Bacteroidota</taxon>
        <taxon>Cytophagia</taxon>
        <taxon>Cytophagales</taxon>
        <taxon>Hymenobacteraceae</taxon>
        <taxon>Hymenobacter</taxon>
    </lineage>
</organism>
<dbReference type="GO" id="GO:0016020">
    <property type="term" value="C:membrane"/>
    <property type="evidence" value="ECO:0007669"/>
    <property type="project" value="InterPro"/>
</dbReference>
<keyword evidence="4" id="KW-1185">Reference proteome</keyword>
<dbReference type="Pfam" id="PF06580">
    <property type="entry name" value="His_kinase"/>
    <property type="match status" value="1"/>
</dbReference>
<dbReference type="PANTHER" id="PTHR34220">
    <property type="entry name" value="SENSOR HISTIDINE KINASE YPDA"/>
    <property type="match status" value="1"/>
</dbReference>
<dbReference type="Proteomes" id="UP000298471">
    <property type="component" value="Unassembled WGS sequence"/>
</dbReference>
<evidence type="ECO:0000259" key="2">
    <source>
        <dbReference type="Pfam" id="PF06580"/>
    </source>
</evidence>
<gene>
    <name evidence="3" type="ORF">E5K02_24750</name>
</gene>
<keyword evidence="1" id="KW-0812">Transmembrane</keyword>
<dbReference type="RefSeq" id="WP_135399117.1">
    <property type="nucleotide sequence ID" value="NZ_SRMB01000008.1"/>
</dbReference>
<dbReference type="InterPro" id="IPR036890">
    <property type="entry name" value="HATPase_C_sf"/>
</dbReference>
<dbReference type="Gene3D" id="3.30.565.10">
    <property type="entry name" value="Histidine kinase-like ATPase, C-terminal domain"/>
    <property type="match status" value="1"/>
</dbReference>
<protein>
    <recommendedName>
        <fullName evidence="2">Signal transduction histidine kinase internal region domain-containing protein</fullName>
    </recommendedName>
</protein>
<reference evidence="3 4" key="1">
    <citation type="submission" date="2019-04" db="EMBL/GenBank/DDBJ databases">
        <authorList>
            <person name="Feng G."/>
            <person name="Zhang J."/>
            <person name="Zhu H."/>
        </authorList>
    </citation>
    <scope>NUCLEOTIDE SEQUENCE [LARGE SCALE GENOMIC DNA]</scope>
    <source>
        <strain evidence="3 4">9PBR-1</strain>
    </source>
</reference>
<evidence type="ECO:0000256" key="1">
    <source>
        <dbReference type="SAM" id="Phobius"/>
    </source>
</evidence>
<name>A0A4Z0PTG6_9BACT</name>
<dbReference type="OrthoDB" id="9792992at2"/>
<dbReference type="InterPro" id="IPR050640">
    <property type="entry name" value="Bact_2-comp_sensor_kinase"/>
</dbReference>
<keyword evidence="1" id="KW-0472">Membrane</keyword>
<dbReference type="PANTHER" id="PTHR34220:SF7">
    <property type="entry name" value="SENSOR HISTIDINE KINASE YPDA"/>
    <property type="match status" value="1"/>
</dbReference>
<dbReference type="InterPro" id="IPR010559">
    <property type="entry name" value="Sig_transdc_His_kin_internal"/>
</dbReference>
<feature type="domain" description="Signal transduction histidine kinase internal region" evidence="2">
    <location>
        <begin position="170"/>
        <end position="249"/>
    </location>
</feature>
<dbReference type="SUPFAM" id="SSF55874">
    <property type="entry name" value="ATPase domain of HSP90 chaperone/DNA topoisomerase II/histidine kinase"/>
    <property type="match status" value="1"/>
</dbReference>
<keyword evidence="1" id="KW-1133">Transmembrane helix</keyword>